<sequence>MKSMITKAKQQGSSLILALIVLAVLLVGAIAMFRNADVSSMIAGNLAFRDVSVRASDVAIKNATDYLTNTLTSASFNTDAAPAYYATQRAVTGDGIPCSLALGGTCTASTMNWGTAVTVGTAQVFTVIDRLCNASPSADPSLNCLIDQQAISDSSKVGNSLTSTTISTTSIYYRVTVKVLGASNTESYVQVVIPKQI</sequence>
<dbReference type="EMBL" id="JACOFV010000015">
    <property type="protein sequence ID" value="MBC3863526.1"/>
    <property type="molecule type" value="Genomic_DNA"/>
</dbReference>
<name>A0A923HPW5_9BURK</name>
<keyword evidence="2" id="KW-1185">Reference proteome</keyword>
<evidence type="ECO:0000313" key="2">
    <source>
        <dbReference type="Proteomes" id="UP000634011"/>
    </source>
</evidence>
<evidence type="ECO:0008006" key="3">
    <source>
        <dbReference type="Google" id="ProtNLM"/>
    </source>
</evidence>
<dbReference type="RefSeq" id="WP_186913471.1">
    <property type="nucleotide sequence ID" value="NZ_JACOFV010000015.1"/>
</dbReference>
<dbReference type="AlphaFoldDB" id="A0A923HPW5"/>
<accession>A0A923HPW5</accession>
<protein>
    <recommendedName>
        <fullName evidence="3">Tfp pilus assembly protein PilX</fullName>
    </recommendedName>
</protein>
<comment type="caution">
    <text evidence="1">The sequence shown here is derived from an EMBL/GenBank/DDBJ whole genome shotgun (WGS) entry which is preliminary data.</text>
</comment>
<evidence type="ECO:0000313" key="1">
    <source>
        <dbReference type="EMBL" id="MBC3863526.1"/>
    </source>
</evidence>
<reference evidence="1" key="1">
    <citation type="submission" date="2020-08" db="EMBL/GenBank/DDBJ databases">
        <title>Novel species isolated from subtropical streams in China.</title>
        <authorList>
            <person name="Lu H."/>
        </authorList>
    </citation>
    <scope>NUCLEOTIDE SEQUENCE</scope>
    <source>
        <strain evidence="1">KACC 12607</strain>
    </source>
</reference>
<gene>
    <name evidence="1" type="ORF">H8K32_15580</name>
</gene>
<organism evidence="1 2">
    <name type="scientific">Undibacterium jejuense</name>
    <dbReference type="NCBI Taxonomy" id="1344949"/>
    <lineage>
        <taxon>Bacteria</taxon>
        <taxon>Pseudomonadati</taxon>
        <taxon>Pseudomonadota</taxon>
        <taxon>Betaproteobacteria</taxon>
        <taxon>Burkholderiales</taxon>
        <taxon>Oxalobacteraceae</taxon>
        <taxon>Undibacterium</taxon>
    </lineage>
</organism>
<proteinExistence type="predicted"/>
<dbReference type="Proteomes" id="UP000634011">
    <property type="component" value="Unassembled WGS sequence"/>
</dbReference>